<dbReference type="AlphaFoldDB" id="A0A662YW48"/>
<evidence type="ECO:0000256" key="10">
    <source>
        <dbReference type="ARBA" id="ARBA00045849"/>
    </source>
</evidence>
<feature type="domain" description="HBS1-like protein N-terminal" evidence="14">
    <location>
        <begin position="35"/>
        <end position="113"/>
    </location>
</feature>
<dbReference type="InterPro" id="IPR015033">
    <property type="entry name" value="HBS1-like_N"/>
</dbReference>
<dbReference type="PRINTS" id="PR00315">
    <property type="entry name" value="ELONGATNFCT"/>
</dbReference>
<comment type="function">
    <text evidence="10">GTPase component of the Pelota-HBS1L complex, a complex that recognizes stalled ribosomes and triggers the No-Go Decay (NGD) pathway. The Pelota-HBS1L complex recognizes ribosomes stalled at the 3' end of an mRNA and engages stalled ribosomes by destabilizing mRNA in the mRNA channel. Following mRNA extraction from stalled ribosomes by the SKI complex, the Pelota-HBS1L complex promotes recruitment of ABCE1, which drives the disassembly of stalled ribosomes, followed by degradation of damaged mRNAs as part of the NGD pathway.</text>
</comment>
<accession>A0A662YW48</accession>
<dbReference type="EMBL" id="SCEB01000235">
    <property type="protein sequence ID" value="RXN00134.1"/>
    <property type="molecule type" value="Genomic_DNA"/>
</dbReference>
<evidence type="ECO:0000256" key="5">
    <source>
        <dbReference type="ARBA" id="ARBA00022741"/>
    </source>
</evidence>
<evidence type="ECO:0000259" key="14">
    <source>
        <dbReference type="Pfam" id="PF08938"/>
    </source>
</evidence>
<evidence type="ECO:0000256" key="12">
    <source>
        <dbReference type="SAM" id="MobiDB-lite"/>
    </source>
</evidence>
<evidence type="ECO:0000256" key="2">
    <source>
        <dbReference type="ARBA" id="ARBA00015186"/>
    </source>
</evidence>
<dbReference type="InterPro" id="IPR037189">
    <property type="entry name" value="HBS1-like_N_sf"/>
</dbReference>
<dbReference type="GO" id="GO:0005525">
    <property type="term" value="F:GTP binding"/>
    <property type="evidence" value="ECO:0007669"/>
    <property type="project" value="UniProtKB-KW"/>
</dbReference>
<feature type="region of interest" description="Disordered" evidence="12">
    <location>
        <begin position="109"/>
        <end position="157"/>
    </location>
</feature>
<evidence type="ECO:0000256" key="4">
    <source>
        <dbReference type="ARBA" id="ARBA00022553"/>
    </source>
</evidence>
<dbReference type="Gene3D" id="1.10.8.10">
    <property type="entry name" value="DNA helicase RuvA subunit, C-terminal domain"/>
    <property type="match status" value="1"/>
</dbReference>
<dbReference type="GO" id="GO:0005737">
    <property type="term" value="C:cytoplasm"/>
    <property type="evidence" value="ECO:0007669"/>
    <property type="project" value="UniProtKB-SubCell"/>
</dbReference>
<keyword evidence="3" id="KW-0963">Cytoplasm</keyword>
<organism evidence="15 16">
    <name type="scientific">Acipenser ruthenus</name>
    <name type="common">Sterlet sturgeon</name>
    <dbReference type="NCBI Taxonomy" id="7906"/>
    <lineage>
        <taxon>Eukaryota</taxon>
        <taxon>Metazoa</taxon>
        <taxon>Chordata</taxon>
        <taxon>Craniata</taxon>
        <taxon>Vertebrata</taxon>
        <taxon>Euteleostomi</taxon>
        <taxon>Actinopterygii</taxon>
        <taxon>Chondrostei</taxon>
        <taxon>Acipenseriformes</taxon>
        <taxon>Acipenseridae</taxon>
        <taxon>Acipenser</taxon>
    </lineage>
</organism>
<dbReference type="GO" id="GO:0003924">
    <property type="term" value="F:GTPase activity"/>
    <property type="evidence" value="ECO:0007669"/>
    <property type="project" value="InterPro"/>
</dbReference>
<evidence type="ECO:0000256" key="3">
    <source>
        <dbReference type="ARBA" id="ARBA00022490"/>
    </source>
</evidence>
<feature type="compositionally biased region" description="Polar residues" evidence="12">
    <location>
        <begin position="112"/>
        <end position="123"/>
    </location>
</feature>
<dbReference type="InterPro" id="IPR050100">
    <property type="entry name" value="TRAFAC_GTPase_members"/>
</dbReference>
<evidence type="ECO:0000313" key="16">
    <source>
        <dbReference type="Proteomes" id="UP000289886"/>
    </source>
</evidence>
<evidence type="ECO:0000256" key="9">
    <source>
        <dbReference type="ARBA" id="ARBA00023134"/>
    </source>
</evidence>
<evidence type="ECO:0000259" key="13">
    <source>
        <dbReference type="Pfam" id="PF00009"/>
    </source>
</evidence>
<dbReference type="InterPro" id="IPR009000">
    <property type="entry name" value="Transl_B-barrel_sf"/>
</dbReference>
<dbReference type="GO" id="GO:0006412">
    <property type="term" value="P:translation"/>
    <property type="evidence" value="ECO:0007669"/>
    <property type="project" value="UniProtKB-KW"/>
</dbReference>
<dbReference type="SUPFAM" id="SSF50447">
    <property type="entry name" value="Translation proteins"/>
    <property type="match status" value="1"/>
</dbReference>
<keyword evidence="7" id="KW-0810">Translation regulation</keyword>
<reference evidence="15 16" key="1">
    <citation type="submission" date="2019-01" db="EMBL/GenBank/DDBJ databases">
        <title>Draft Genome and Complete Hox-Cluster Characterization of the Sterlet Sturgeon (Acipenser ruthenus).</title>
        <authorList>
            <person name="Wei Q."/>
        </authorList>
    </citation>
    <scope>NUCLEOTIDE SEQUENCE [LARGE SCALE GENOMIC DNA]</scope>
    <source>
        <strain evidence="15">WHYD16114868_AA</strain>
        <tissue evidence="15">Blood</tissue>
    </source>
</reference>
<keyword evidence="5" id="KW-0547">Nucleotide-binding</keyword>
<evidence type="ECO:0000256" key="11">
    <source>
        <dbReference type="ARBA" id="ARBA00047094"/>
    </source>
</evidence>
<keyword evidence="8" id="KW-0648">Protein biosynthesis</keyword>
<dbReference type="InterPro" id="IPR027417">
    <property type="entry name" value="P-loop_NTPase"/>
</dbReference>
<keyword evidence="4" id="KW-0597">Phosphoprotein</keyword>
<keyword evidence="6" id="KW-0378">Hydrolase</keyword>
<keyword evidence="16" id="KW-1185">Reference proteome</keyword>
<name>A0A662YW48_ACIRT</name>
<dbReference type="Gene3D" id="3.40.50.300">
    <property type="entry name" value="P-loop containing nucleotide triphosphate hydrolases"/>
    <property type="match status" value="1"/>
</dbReference>
<evidence type="ECO:0000256" key="7">
    <source>
        <dbReference type="ARBA" id="ARBA00022845"/>
    </source>
</evidence>
<evidence type="ECO:0000256" key="6">
    <source>
        <dbReference type="ARBA" id="ARBA00022801"/>
    </source>
</evidence>
<proteinExistence type="predicted"/>
<comment type="subcellular location">
    <subcellularLocation>
        <location evidence="1">Cytoplasm</location>
    </subcellularLocation>
</comment>
<dbReference type="PANTHER" id="PTHR23115">
    <property type="entry name" value="TRANSLATION FACTOR"/>
    <property type="match status" value="1"/>
</dbReference>
<evidence type="ECO:0000256" key="8">
    <source>
        <dbReference type="ARBA" id="ARBA00022917"/>
    </source>
</evidence>
<dbReference type="InterPro" id="IPR000795">
    <property type="entry name" value="T_Tr_GTP-bd_dom"/>
</dbReference>
<protein>
    <recommendedName>
        <fullName evidence="2">HBS1-like protein</fullName>
    </recommendedName>
</protein>
<dbReference type="Proteomes" id="UP000289886">
    <property type="component" value="Unassembled WGS sequence"/>
</dbReference>
<dbReference type="Pfam" id="PF08938">
    <property type="entry name" value="HBS1_N"/>
    <property type="match status" value="1"/>
</dbReference>
<dbReference type="FunFam" id="1.10.8.10:FF:000039">
    <property type="entry name" value="HBS1-like translational GTPase"/>
    <property type="match status" value="1"/>
</dbReference>
<comment type="caution">
    <text evidence="15">The sequence shown here is derived from an EMBL/GenBank/DDBJ whole genome shotgun (WGS) entry which is preliminary data.</text>
</comment>
<evidence type="ECO:0000256" key="1">
    <source>
        <dbReference type="ARBA" id="ARBA00004496"/>
    </source>
</evidence>
<comment type="subunit">
    <text evidence="11">Component of the Pelota-HBS1L complex, also named Dom34-Hbs1 complex, composed of PELO and HBS1L. Interacts with the SKI complex.</text>
</comment>
<gene>
    <name evidence="15" type="ORF">EOD39_10173</name>
</gene>
<feature type="domain" description="Tr-type G" evidence="13">
    <location>
        <begin position="163"/>
        <end position="263"/>
    </location>
</feature>
<dbReference type="GO" id="GO:0006417">
    <property type="term" value="P:regulation of translation"/>
    <property type="evidence" value="ECO:0007669"/>
    <property type="project" value="UniProtKB-KW"/>
</dbReference>
<evidence type="ECO:0000313" key="15">
    <source>
        <dbReference type="EMBL" id="RXN00134.1"/>
    </source>
</evidence>
<keyword evidence="9" id="KW-0342">GTP-binding</keyword>
<dbReference type="Pfam" id="PF00009">
    <property type="entry name" value="GTP_EFTU"/>
    <property type="match status" value="1"/>
</dbReference>
<dbReference type="SUPFAM" id="SSF52540">
    <property type="entry name" value="P-loop containing nucleoside triphosphate hydrolases"/>
    <property type="match status" value="1"/>
</dbReference>
<dbReference type="SUPFAM" id="SSF109732">
    <property type="entry name" value="HBS1-like domain"/>
    <property type="match status" value="1"/>
</dbReference>
<sequence>MSRHRNVRGYNCDEAAEFISSKHDKPSIFREPLEEEEEECGVEEQEVPAFSPSMNHEKLSEVDQARLYSCLDQMRQVLGDSVPDPILVKAVLKCRFDLQKALDLILSEGGKKTSSTSNQNEISTGKAVKEEEPPAVPTPVRTSSKAKQHISIKAEPEKRQRGKPLLNLVVIGHVDAGKSHLLYLLGNVNKRTMHKYEQESKEAGKASFAYRGVTMDVGMTKFETKTKVITLMGATGHKDFIPNMITGAAQADVAGLVVDASRGGVRGMFRRRRADEGTLAAGSVSRHHPAGSCWQQNGSGITLHDEPIDWAAAGDHVSLTVTGMDIIKIKLVHTHFIRPSYLLSRMA</sequence>